<reference evidence="1 2" key="1">
    <citation type="submission" date="2024-09" db="EMBL/GenBank/DDBJ databases">
        <authorList>
            <person name="Sun Q."/>
            <person name="Mori K."/>
        </authorList>
    </citation>
    <scope>NUCLEOTIDE SEQUENCE [LARGE SCALE GENOMIC DNA]</scope>
    <source>
        <strain evidence="1 2">TBRC 0563</strain>
    </source>
</reference>
<gene>
    <name evidence="1" type="ORF">ACFFNX_45545</name>
</gene>
<evidence type="ECO:0000313" key="2">
    <source>
        <dbReference type="Proteomes" id="UP001589627"/>
    </source>
</evidence>
<feature type="non-terminal residue" evidence="1">
    <location>
        <position position="381"/>
    </location>
</feature>
<protein>
    <submittedName>
        <fullName evidence="1">Uncharacterized protein</fullName>
    </submittedName>
</protein>
<sequence length="381" mass="40621">MAVLHEDRTLWMLTPGTGMRATPPLGRLAPSGRFQPFTPADGERAALSRAYAQARKVFGLPATYRFTASHADAMERLAALASNGGSRRVDWPALARQVNGSFLARGGDLPKLLSAARLTRDVHGRDFTIGQLGTVSRLADAVRADTTANVLSRTGRPPGNEVRLDDLYAVIRTFPGVDAGSDLTPDDARTLAGLMPRSGTAEVGALREAWAAEARALHDDATVALNQAMLAVTGLEPALTVLDPDTAARHLTDLDTRLARLSGIVEGSWRPDSHERVEAARTARDEIEAGLNAVYTEAVASLDRRIGERLAVFDTEEPGGSAALRERFETVDRTGGAAAVDDLLAIDAEAGTPVAPATAGSDRPRRARRLPGRVRFEAARD</sequence>
<dbReference type="EMBL" id="JBHLZP010000713">
    <property type="protein sequence ID" value="MFB9839433.1"/>
    <property type="molecule type" value="Genomic_DNA"/>
</dbReference>
<dbReference type="RefSeq" id="WP_378212552.1">
    <property type="nucleotide sequence ID" value="NZ_JBHLZP010000713.1"/>
</dbReference>
<proteinExistence type="predicted"/>
<evidence type="ECO:0000313" key="1">
    <source>
        <dbReference type="EMBL" id="MFB9839433.1"/>
    </source>
</evidence>
<accession>A0ABV5YXL3</accession>
<name>A0ABV5YXL3_9ACTN</name>
<organism evidence="1 2">
    <name type="scientific">Actinoallomurus acaciae</name>
    <dbReference type="NCBI Taxonomy" id="502577"/>
    <lineage>
        <taxon>Bacteria</taxon>
        <taxon>Bacillati</taxon>
        <taxon>Actinomycetota</taxon>
        <taxon>Actinomycetes</taxon>
        <taxon>Streptosporangiales</taxon>
        <taxon>Thermomonosporaceae</taxon>
        <taxon>Actinoallomurus</taxon>
    </lineage>
</organism>
<comment type="caution">
    <text evidence="1">The sequence shown here is derived from an EMBL/GenBank/DDBJ whole genome shotgun (WGS) entry which is preliminary data.</text>
</comment>
<keyword evidence="2" id="KW-1185">Reference proteome</keyword>
<dbReference type="Proteomes" id="UP001589627">
    <property type="component" value="Unassembled WGS sequence"/>
</dbReference>